<evidence type="ECO:0000313" key="2">
    <source>
        <dbReference type="Proteomes" id="UP000324897"/>
    </source>
</evidence>
<gene>
    <name evidence="1" type="ORF">EJB05_37355</name>
</gene>
<sequence>MLDPYARPLHVPGGRNNIAAARCTSEGEPFPVSFRLAAPSVISRFYLHLSMRHPWHGETKTTCRILSSHWNALLFCLYVSLPVPVDKFPADFPYEELPRFCRQDLFVYIAGTSPLLVPLP</sequence>
<keyword evidence="2" id="KW-1185">Reference proteome</keyword>
<dbReference type="EMBL" id="RWGY01000031">
    <property type="protein sequence ID" value="TVU13918.1"/>
    <property type="molecule type" value="Genomic_DNA"/>
</dbReference>
<dbReference type="Proteomes" id="UP000324897">
    <property type="component" value="Unassembled WGS sequence"/>
</dbReference>
<protein>
    <submittedName>
        <fullName evidence="1">Uncharacterized protein</fullName>
    </submittedName>
</protein>
<dbReference type="AlphaFoldDB" id="A0A5J9TSX4"/>
<feature type="non-terminal residue" evidence="1">
    <location>
        <position position="1"/>
    </location>
</feature>
<dbReference type="Gramene" id="TVU13918">
    <property type="protein sequence ID" value="TVU13918"/>
    <property type="gene ID" value="EJB05_37355"/>
</dbReference>
<dbReference type="OrthoDB" id="717740at2759"/>
<comment type="caution">
    <text evidence="1">The sequence shown here is derived from an EMBL/GenBank/DDBJ whole genome shotgun (WGS) entry which is preliminary data.</text>
</comment>
<accession>A0A5J9TSX4</accession>
<reference evidence="1 2" key="1">
    <citation type="journal article" date="2019" name="Sci. Rep.">
        <title>A high-quality genome of Eragrostis curvula grass provides insights into Poaceae evolution and supports new strategies to enhance forage quality.</title>
        <authorList>
            <person name="Carballo J."/>
            <person name="Santos B.A.C.M."/>
            <person name="Zappacosta D."/>
            <person name="Garbus I."/>
            <person name="Selva J.P."/>
            <person name="Gallo C.A."/>
            <person name="Diaz A."/>
            <person name="Albertini E."/>
            <person name="Caccamo M."/>
            <person name="Echenique V."/>
        </authorList>
    </citation>
    <scope>NUCLEOTIDE SEQUENCE [LARGE SCALE GENOMIC DNA]</scope>
    <source>
        <strain evidence="2">cv. Victoria</strain>
        <tissue evidence="1">Leaf</tissue>
    </source>
</reference>
<proteinExistence type="predicted"/>
<evidence type="ECO:0000313" key="1">
    <source>
        <dbReference type="EMBL" id="TVU13918.1"/>
    </source>
</evidence>
<organism evidence="1 2">
    <name type="scientific">Eragrostis curvula</name>
    <name type="common">weeping love grass</name>
    <dbReference type="NCBI Taxonomy" id="38414"/>
    <lineage>
        <taxon>Eukaryota</taxon>
        <taxon>Viridiplantae</taxon>
        <taxon>Streptophyta</taxon>
        <taxon>Embryophyta</taxon>
        <taxon>Tracheophyta</taxon>
        <taxon>Spermatophyta</taxon>
        <taxon>Magnoliopsida</taxon>
        <taxon>Liliopsida</taxon>
        <taxon>Poales</taxon>
        <taxon>Poaceae</taxon>
        <taxon>PACMAD clade</taxon>
        <taxon>Chloridoideae</taxon>
        <taxon>Eragrostideae</taxon>
        <taxon>Eragrostidinae</taxon>
        <taxon>Eragrostis</taxon>
    </lineage>
</organism>
<name>A0A5J9TSX4_9POAL</name>